<gene>
    <name evidence="1" type="ORF">SPIL2461_LOCUS19433</name>
</gene>
<keyword evidence="2" id="KW-1185">Reference proteome</keyword>
<accession>A0A812WNA8</accession>
<organism evidence="1 2">
    <name type="scientific">Symbiodinium pilosum</name>
    <name type="common">Dinoflagellate</name>
    <dbReference type="NCBI Taxonomy" id="2952"/>
    <lineage>
        <taxon>Eukaryota</taxon>
        <taxon>Sar</taxon>
        <taxon>Alveolata</taxon>
        <taxon>Dinophyceae</taxon>
        <taxon>Suessiales</taxon>
        <taxon>Symbiodiniaceae</taxon>
        <taxon>Symbiodinium</taxon>
    </lineage>
</organism>
<evidence type="ECO:0000313" key="1">
    <source>
        <dbReference type="EMBL" id="CAE7693457.1"/>
    </source>
</evidence>
<protein>
    <submittedName>
        <fullName evidence="1">Uncharacterized protein</fullName>
    </submittedName>
</protein>
<sequence>MEILPKHKTPAIMFDVDNTLAYTGFNDTDLVGKAPALAAAISFVKRWCGLSENSSAPFQCYFFTARYCTRLKAAATGIWVADNLPVSPAWIDSHVFMTGGVGGCQSRGCSLAYKAALRKWFSERQNVFWAMSIGDQFTDSAGTSAGMRVKLPNFWFDSSVVPNPMSNGGKIELDGNRTFQPGRGHCELECLA</sequence>
<evidence type="ECO:0000313" key="2">
    <source>
        <dbReference type="Proteomes" id="UP000649617"/>
    </source>
</evidence>
<dbReference type="OrthoDB" id="434677at2759"/>
<dbReference type="AlphaFoldDB" id="A0A812WNA8"/>
<dbReference type="EMBL" id="CAJNIZ010044558">
    <property type="protein sequence ID" value="CAE7693457.1"/>
    <property type="molecule type" value="Genomic_DNA"/>
</dbReference>
<dbReference type="InterPro" id="IPR023214">
    <property type="entry name" value="HAD_sf"/>
</dbReference>
<reference evidence="1" key="1">
    <citation type="submission" date="2021-02" db="EMBL/GenBank/DDBJ databases">
        <authorList>
            <person name="Dougan E. K."/>
            <person name="Rhodes N."/>
            <person name="Thang M."/>
            <person name="Chan C."/>
        </authorList>
    </citation>
    <scope>NUCLEOTIDE SEQUENCE</scope>
</reference>
<dbReference type="Proteomes" id="UP000649617">
    <property type="component" value="Unassembled WGS sequence"/>
</dbReference>
<name>A0A812WNA8_SYMPI</name>
<proteinExistence type="predicted"/>
<dbReference type="Gene3D" id="3.40.50.1000">
    <property type="entry name" value="HAD superfamily/HAD-like"/>
    <property type="match status" value="1"/>
</dbReference>
<comment type="caution">
    <text evidence="1">The sequence shown here is derived from an EMBL/GenBank/DDBJ whole genome shotgun (WGS) entry which is preliminary data.</text>
</comment>